<dbReference type="SUPFAM" id="SSF55257">
    <property type="entry name" value="RBP11-like subunits of RNA polymerase"/>
    <property type="match status" value="1"/>
</dbReference>
<proteinExistence type="inferred from homology"/>
<dbReference type="InterPro" id="IPR022842">
    <property type="entry name" value="RNAP_Rpo3/Rpb3/RPAC1"/>
</dbReference>
<dbReference type="PANTHER" id="PTHR11800:SF2">
    <property type="entry name" value="DNA-DIRECTED RNA POLYMERASE II SUBUNIT RPB3"/>
    <property type="match status" value="1"/>
</dbReference>
<dbReference type="InterPro" id="IPR036603">
    <property type="entry name" value="RBP11-like"/>
</dbReference>
<gene>
    <name evidence="5" type="ORF">Cvel_9916</name>
</gene>
<dbReference type="Gene3D" id="2.170.120.12">
    <property type="entry name" value="DNA-directed RNA polymerase, insert domain"/>
    <property type="match status" value="1"/>
</dbReference>
<dbReference type="InterPro" id="IPR050518">
    <property type="entry name" value="Rpo3/RPB3_RNA_Pol_subunit"/>
</dbReference>
<dbReference type="SMART" id="SM00662">
    <property type="entry name" value="RPOLD"/>
    <property type="match status" value="1"/>
</dbReference>
<dbReference type="Pfam" id="PF01193">
    <property type="entry name" value="RNA_pol_L"/>
    <property type="match status" value="1"/>
</dbReference>
<comment type="similarity">
    <text evidence="3">Belongs to the archaeal Rpo3/eukaryotic RPB3 RNA polymerase subunit family.</text>
</comment>
<name>A0A0G4I0D7_9ALVE</name>
<keyword evidence="1" id="KW-0240">DNA-directed RNA polymerase</keyword>
<sequence>MLRGEKPPLNIEITSMTAARIEFTLRNADVSLANSLRRIMLTEVPTLAIDTVTVRENTGVLHDEYLAHRLGLLPITSTFAHEYQFQHECSCTKKCPRCHVAYELKITNTEHEPLVVTHRDLRPVNAHIAAIGNEIPLPADPPLRDEQEFSARPGESAIVITKLARNQSLDITAEAFKGTGLLHSKWTPAATAVFQREARVTIDTKKMQSLPLSQRQAFRDSCPSNVFDLETKGSYADRVVVRDERACTFCDDCVNWAIDKKIPDLVAIQEKRGIFHFVVEGTGALDAYQIVESSIKILSDKLKAFEKAVHDGVTNKDKKEGAAKERERLGGAAGDQQVALAAQGAAAAAAAASALPGQI</sequence>
<dbReference type="InterPro" id="IPR011263">
    <property type="entry name" value="DNA-dir_RNA_pol_RpoA/D/Rpb3"/>
</dbReference>
<dbReference type="Gene3D" id="3.30.1360.10">
    <property type="entry name" value="RNA polymerase, RBP11-like subunit"/>
    <property type="match status" value="1"/>
</dbReference>
<evidence type="ECO:0000313" key="5">
    <source>
        <dbReference type="EMBL" id="CEM50301.1"/>
    </source>
</evidence>
<reference evidence="5" key="1">
    <citation type="submission" date="2014-11" db="EMBL/GenBank/DDBJ databases">
        <authorList>
            <person name="Otto D Thomas"/>
            <person name="Naeem Raeece"/>
        </authorList>
    </citation>
    <scope>NUCLEOTIDE SEQUENCE</scope>
</reference>
<keyword evidence="2" id="KW-0804">Transcription</keyword>
<dbReference type="SUPFAM" id="SSF56553">
    <property type="entry name" value="Insert subdomain of RNA polymerase alpha subunit"/>
    <property type="match status" value="1"/>
</dbReference>
<dbReference type="HAMAP" id="MF_00320">
    <property type="entry name" value="RNApol_arch_Rpo3"/>
    <property type="match status" value="1"/>
</dbReference>
<evidence type="ECO:0000256" key="3">
    <source>
        <dbReference type="ARBA" id="ARBA00025804"/>
    </source>
</evidence>
<dbReference type="GO" id="GO:0046983">
    <property type="term" value="F:protein dimerization activity"/>
    <property type="evidence" value="ECO:0007669"/>
    <property type="project" value="InterPro"/>
</dbReference>
<dbReference type="GO" id="GO:0003899">
    <property type="term" value="F:DNA-directed RNA polymerase activity"/>
    <property type="evidence" value="ECO:0007669"/>
    <property type="project" value="InterPro"/>
</dbReference>
<evidence type="ECO:0000256" key="1">
    <source>
        <dbReference type="ARBA" id="ARBA00022478"/>
    </source>
</evidence>
<dbReference type="InterPro" id="IPR011262">
    <property type="entry name" value="DNA-dir_RNA_pol_insert"/>
</dbReference>
<dbReference type="VEuPathDB" id="CryptoDB:Cvel_9916"/>
<evidence type="ECO:0000256" key="2">
    <source>
        <dbReference type="ARBA" id="ARBA00023163"/>
    </source>
</evidence>
<protein>
    <recommendedName>
        <fullName evidence="4">DNA-directed RNA polymerase RpoA/D/Rpb3-type domain-containing protein</fullName>
    </recommendedName>
</protein>
<organism evidence="5">
    <name type="scientific">Chromera velia CCMP2878</name>
    <dbReference type="NCBI Taxonomy" id="1169474"/>
    <lineage>
        <taxon>Eukaryota</taxon>
        <taxon>Sar</taxon>
        <taxon>Alveolata</taxon>
        <taxon>Colpodellida</taxon>
        <taxon>Chromeraceae</taxon>
        <taxon>Chromera</taxon>
    </lineage>
</organism>
<dbReference type="AlphaFoldDB" id="A0A0G4I0D7"/>
<evidence type="ECO:0000259" key="4">
    <source>
        <dbReference type="SMART" id="SM00662"/>
    </source>
</evidence>
<dbReference type="InterPro" id="IPR036643">
    <property type="entry name" value="RNApol_insert_sf"/>
</dbReference>
<feature type="domain" description="DNA-directed RNA polymerase RpoA/D/Rpb3-type" evidence="4">
    <location>
        <begin position="20"/>
        <end position="308"/>
    </location>
</feature>
<dbReference type="PhylomeDB" id="A0A0G4I0D7"/>
<dbReference type="EMBL" id="CDMZ01004622">
    <property type="protein sequence ID" value="CEM50301.1"/>
    <property type="molecule type" value="Genomic_DNA"/>
</dbReference>
<dbReference type="PANTHER" id="PTHR11800">
    <property type="entry name" value="DNA-DIRECTED RNA POLYMERASE"/>
    <property type="match status" value="1"/>
</dbReference>
<dbReference type="Pfam" id="PF01000">
    <property type="entry name" value="RNA_pol_A_bac"/>
    <property type="match status" value="1"/>
</dbReference>
<dbReference type="GO" id="GO:0006366">
    <property type="term" value="P:transcription by RNA polymerase II"/>
    <property type="evidence" value="ECO:0007669"/>
    <property type="project" value="TreeGrafter"/>
</dbReference>
<dbReference type="GO" id="GO:0005665">
    <property type="term" value="C:RNA polymerase II, core complex"/>
    <property type="evidence" value="ECO:0007669"/>
    <property type="project" value="TreeGrafter"/>
</dbReference>
<accession>A0A0G4I0D7</accession>